<organism evidence="3 4">
    <name type="scientific">Peptoanaerobacter stomatis</name>
    <dbReference type="NCBI Taxonomy" id="796937"/>
    <lineage>
        <taxon>Bacteria</taxon>
        <taxon>Bacillati</taxon>
        <taxon>Bacillota</taxon>
        <taxon>Clostridia</taxon>
        <taxon>Peptostreptococcales</taxon>
        <taxon>Filifactoraceae</taxon>
        <taxon>Peptoanaerobacter</taxon>
    </lineage>
</organism>
<keyword evidence="1" id="KW-0175">Coiled coil</keyword>
<evidence type="ECO:0000313" key="3">
    <source>
        <dbReference type="EMBL" id="EHL19797.1"/>
    </source>
</evidence>
<feature type="coiled-coil region" evidence="1">
    <location>
        <begin position="26"/>
        <end position="53"/>
    </location>
</feature>
<reference evidence="3 4" key="1">
    <citation type="submission" date="2011-08" db="EMBL/GenBank/DDBJ databases">
        <title>The Genome Sequence of Eubacteriaceae bacterium CM5.</title>
        <authorList>
            <consortium name="The Broad Institute Genome Sequencing Platform"/>
            <person name="Earl A."/>
            <person name="Ward D."/>
            <person name="Feldgarden M."/>
            <person name="Gevers D."/>
            <person name="Sizova M."/>
            <person name="Hazen A."/>
            <person name="Epstein S."/>
            <person name="Young S.K."/>
            <person name="Zeng Q."/>
            <person name="Gargeya S."/>
            <person name="Fitzgerald M."/>
            <person name="Haas B."/>
            <person name="Abouelleil A."/>
            <person name="Alvarado L."/>
            <person name="Arachchi H.M."/>
            <person name="Berlin A."/>
            <person name="Brown A."/>
            <person name="Chapman S.B."/>
            <person name="Chen Z."/>
            <person name="Dunbar C."/>
            <person name="Freedman E."/>
            <person name="Gearin G."/>
            <person name="Gellesch M."/>
            <person name="Goldberg J."/>
            <person name="Griggs A."/>
            <person name="Gujja S."/>
            <person name="Heiman D."/>
            <person name="Howarth C."/>
            <person name="Larson L."/>
            <person name="Lui A."/>
            <person name="MacDonald P.J.P."/>
            <person name="Montmayeur A."/>
            <person name="Murphy C."/>
            <person name="Neiman D."/>
            <person name="Pearson M."/>
            <person name="Priest M."/>
            <person name="Roberts A."/>
            <person name="Saif S."/>
            <person name="Shea T."/>
            <person name="Shenoy N."/>
            <person name="Sisk P."/>
            <person name="Stolte C."/>
            <person name="Sykes S."/>
            <person name="Wortman J."/>
            <person name="Nusbaum C."/>
            <person name="Birren B."/>
        </authorList>
    </citation>
    <scope>NUCLEOTIDE SEQUENCE [LARGE SCALE GENOMIC DNA]</scope>
    <source>
        <strain evidence="3 4">CM5</strain>
    </source>
</reference>
<proteinExistence type="predicted"/>
<dbReference type="HOGENOM" id="CLU_166656_0_0_9"/>
<name>G9XBE6_9FIRM</name>
<keyword evidence="2" id="KW-0472">Membrane</keyword>
<protein>
    <submittedName>
        <fullName evidence="3">Uncharacterized protein</fullName>
    </submittedName>
</protein>
<dbReference type="RefSeq" id="WP_009529316.1">
    <property type="nucleotide sequence ID" value="NZ_JH414605.1"/>
</dbReference>
<keyword evidence="2" id="KW-1133">Transmembrane helix</keyword>
<sequence>MNIEQIGMLAITSIVGIATYYFKKNSDRLDREDEHLHNKIENVQKELSEHKIEVERNFVSKDEFIRSISNIDKKLDKIYDEIMKSSSCNN</sequence>
<evidence type="ECO:0000256" key="1">
    <source>
        <dbReference type="SAM" id="Coils"/>
    </source>
</evidence>
<evidence type="ECO:0000256" key="2">
    <source>
        <dbReference type="SAM" id="Phobius"/>
    </source>
</evidence>
<dbReference type="EMBL" id="AFZG01000015">
    <property type="protein sequence ID" value="EHL19797.1"/>
    <property type="molecule type" value="Genomic_DNA"/>
</dbReference>
<gene>
    <name evidence="3" type="ORF">HMPREF9628_01313</name>
</gene>
<dbReference type="AlphaFoldDB" id="G9XBE6"/>
<accession>G9XBE6</accession>
<evidence type="ECO:0000313" key="4">
    <source>
        <dbReference type="Proteomes" id="UP000003379"/>
    </source>
</evidence>
<dbReference type="Proteomes" id="UP000003379">
    <property type="component" value="Unassembled WGS sequence"/>
</dbReference>
<comment type="caution">
    <text evidence="3">The sequence shown here is derived from an EMBL/GenBank/DDBJ whole genome shotgun (WGS) entry which is preliminary data.</text>
</comment>
<keyword evidence="2" id="KW-0812">Transmembrane</keyword>
<feature type="transmembrane region" description="Helical" evidence="2">
    <location>
        <begin position="6"/>
        <end position="22"/>
    </location>
</feature>